<name>A0A160TSP6_9ZZZZ</name>
<proteinExistence type="predicted"/>
<dbReference type="GO" id="GO:0004668">
    <property type="term" value="F:protein-arginine deiminase activity"/>
    <property type="evidence" value="ECO:0007669"/>
    <property type="project" value="InterPro"/>
</dbReference>
<evidence type="ECO:0000313" key="2">
    <source>
        <dbReference type="EMBL" id="CUS49738.1"/>
    </source>
</evidence>
<dbReference type="PANTHER" id="PTHR31377">
    <property type="entry name" value="AGMATINE DEIMINASE-RELATED"/>
    <property type="match status" value="1"/>
</dbReference>
<evidence type="ECO:0000256" key="1">
    <source>
        <dbReference type="ARBA" id="ARBA00022801"/>
    </source>
</evidence>
<dbReference type="EMBL" id="CZRL01000005">
    <property type="protein sequence ID" value="CUS49738.1"/>
    <property type="molecule type" value="Genomic_DNA"/>
</dbReference>
<dbReference type="EC" id="3.5.3.12" evidence="2"/>
<sequence length="377" mass="41825">MPHISSASVVALLSCIFMSIASIVSAGEAIPVKRVPAEWEPQEAIWLQWPGSWEKSFETSFARLSNVIVQYETLHILYDSPLVLSEAQSSIKREGGDPDHPNIQWHWVENNSAWMRDNGPVYVIEDSTMRVQNWAFNAWGGAFGANIPFYLDNQVPNKVARILGLPIEAIDIVHERGNLEFNGVDTVMLNWSVIGDSRRNQGYTKERANTDLKRYFGVSKVVFIDGVPEGDLTNGHIDGIARFINPTTVVVADCVGNSQCRAPSDPTHAIFDAAAETIEAAGFTVIREPIEGTRDYKGHIFDTNYMNWLVGNGFVITVGFDNPETDEAAKVRLERYFPGRDIYVIEALDSWVAGGGVHCHTNDQPAMSTIRSPVLSD</sequence>
<gene>
    <name evidence="2" type="ORF">MGWOODY_XGa1978</name>
</gene>
<dbReference type="GO" id="GO:0047632">
    <property type="term" value="F:agmatine deiminase activity"/>
    <property type="evidence" value="ECO:0007669"/>
    <property type="project" value="UniProtKB-EC"/>
</dbReference>
<accession>A0A160TSP6</accession>
<dbReference type="AlphaFoldDB" id="A0A160TSP6"/>
<dbReference type="Gene3D" id="3.75.10.10">
    <property type="entry name" value="L-arginine/glycine Amidinotransferase, Chain A"/>
    <property type="match status" value="1"/>
</dbReference>
<dbReference type="SUPFAM" id="SSF55909">
    <property type="entry name" value="Pentein"/>
    <property type="match status" value="1"/>
</dbReference>
<keyword evidence="1 2" id="KW-0378">Hydrolase</keyword>
<dbReference type="GO" id="GO:0009446">
    <property type="term" value="P:putrescine biosynthetic process"/>
    <property type="evidence" value="ECO:0007669"/>
    <property type="project" value="InterPro"/>
</dbReference>
<protein>
    <submittedName>
        <fullName evidence="2">Agmatine deiminase</fullName>
        <ecNumber evidence="2">3.5.3.12</ecNumber>
    </submittedName>
</protein>
<dbReference type="InterPro" id="IPR007466">
    <property type="entry name" value="Peptidyl-Arg-deiminase_porph"/>
</dbReference>
<organism evidence="2">
    <name type="scientific">hydrothermal vent metagenome</name>
    <dbReference type="NCBI Taxonomy" id="652676"/>
    <lineage>
        <taxon>unclassified sequences</taxon>
        <taxon>metagenomes</taxon>
        <taxon>ecological metagenomes</taxon>
    </lineage>
</organism>
<dbReference type="PANTHER" id="PTHR31377:SF0">
    <property type="entry name" value="AGMATINE DEIMINASE-RELATED"/>
    <property type="match status" value="1"/>
</dbReference>
<reference evidence="2" key="1">
    <citation type="submission" date="2015-10" db="EMBL/GenBank/DDBJ databases">
        <authorList>
            <person name="Gilbert D.G."/>
        </authorList>
    </citation>
    <scope>NUCLEOTIDE SEQUENCE</scope>
</reference>
<dbReference type="Pfam" id="PF04371">
    <property type="entry name" value="PAD_porph"/>
    <property type="match status" value="1"/>
</dbReference>